<dbReference type="GO" id="GO:0003677">
    <property type="term" value="F:DNA binding"/>
    <property type="evidence" value="ECO:0007669"/>
    <property type="project" value="UniProtKB-KW"/>
</dbReference>
<dbReference type="Gene3D" id="1.10.260.40">
    <property type="entry name" value="lambda repressor-like DNA-binding domains"/>
    <property type="match status" value="1"/>
</dbReference>
<organism evidence="3 4">
    <name type="scientific">Leeuwenhoekiella nanhaiensis</name>
    <dbReference type="NCBI Taxonomy" id="1655491"/>
    <lineage>
        <taxon>Bacteria</taxon>
        <taxon>Pseudomonadati</taxon>
        <taxon>Bacteroidota</taxon>
        <taxon>Flavobacteriia</taxon>
        <taxon>Flavobacteriales</taxon>
        <taxon>Flavobacteriaceae</taxon>
        <taxon>Leeuwenhoekiella</taxon>
    </lineage>
</organism>
<dbReference type="SMART" id="SM00530">
    <property type="entry name" value="HTH_XRE"/>
    <property type="match status" value="1"/>
</dbReference>
<dbReference type="CDD" id="cd00093">
    <property type="entry name" value="HTH_XRE"/>
    <property type="match status" value="1"/>
</dbReference>
<dbReference type="AlphaFoldDB" id="A0A2G1VTW1"/>
<comment type="caution">
    <text evidence="3">The sequence shown here is derived from an EMBL/GenBank/DDBJ whole genome shotgun (WGS) entry which is preliminary data.</text>
</comment>
<dbReference type="PANTHER" id="PTHR43236">
    <property type="entry name" value="ANTITOXIN HIGA1"/>
    <property type="match status" value="1"/>
</dbReference>
<gene>
    <name evidence="3" type="ORF">CJ305_04265</name>
</gene>
<evidence type="ECO:0000259" key="2">
    <source>
        <dbReference type="PROSITE" id="PS50943"/>
    </source>
</evidence>
<evidence type="ECO:0000313" key="4">
    <source>
        <dbReference type="Proteomes" id="UP000229433"/>
    </source>
</evidence>
<keyword evidence="3" id="KW-0238">DNA-binding</keyword>
<dbReference type="InterPro" id="IPR001387">
    <property type="entry name" value="Cro/C1-type_HTH"/>
</dbReference>
<accession>A0A2G1VTW1</accession>
<proteinExistence type="inferred from homology"/>
<reference evidence="3 4" key="1">
    <citation type="submission" date="2017-08" db="EMBL/GenBank/DDBJ databases">
        <title>The whole genome shortgun sequences of strain Leeuwenhoekiella nanhaiensis G18 from the South China Sea.</title>
        <authorList>
            <person name="Liu Q."/>
        </authorList>
    </citation>
    <scope>NUCLEOTIDE SEQUENCE [LARGE SCALE GENOMIC DNA]</scope>
    <source>
        <strain evidence="3 4">G18</strain>
    </source>
</reference>
<dbReference type="EMBL" id="NQXA01000002">
    <property type="protein sequence ID" value="PHQ30184.1"/>
    <property type="molecule type" value="Genomic_DNA"/>
</dbReference>
<dbReference type="PANTHER" id="PTHR43236:SF1">
    <property type="entry name" value="BLL7220 PROTEIN"/>
    <property type="match status" value="1"/>
</dbReference>
<dbReference type="RefSeq" id="WP_099645019.1">
    <property type="nucleotide sequence ID" value="NZ_KZ319288.1"/>
</dbReference>
<dbReference type="Proteomes" id="UP000229433">
    <property type="component" value="Unassembled WGS sequence"/>
</dbReference>
<protein>
    <submittedName>
        <fullName evidence="3">DNA-binding protein</fullName>
    </submittedName>
</protein>
<dbReference type="Pfam" id="PF06114">
    <property type="entry name" value="Peptidase_M78"/>
    <property type="match status" value="1"/>
</dbReference>
<evidence type="ECO:0000313" key="3">
    <source>
        <dbReference type="EMBL" id="PHQ30184.1"/>
    </source>
</evidence>
<dbReference type="InterPro" id="IPR010982">
    <property type="entry name" value="Lambda_DNA-bd_dom_sf"/>
</dbReference>
<sequence>MKFNHNQFVFAREFRGISQTELSKNIVGLSQSNLSKFEKGFDVLSTSAIESLIDFLGFPKSFFTKNIDNTIENAHYRKRSGISKGLKTQIEANNRLLGFVVDQLNESVDFPEFSFKPLDPEDYLPEEIARFTRKLIGINRKEPILNIFNLLEANGIIVIESDDAIDKFDGVSLRSDKGVPIIIINKNFPNDRKRFTLAHELGHILMHIWGDFPIPKHRDEKTKEIEANRFAAEFLMPEEGIRNSLIGLNLYDLSPLKKYWHTSKQSIIRRAKDLKAINQDRYQYFMIELSRMGERKIEKTLVDIDTPVAFKKAYNIHKDVLHYTDQELAEAFSLTPDIIKKYFNFSDNSKLRVIV</sequence>
<dbReference type="OrthoDB" id="9794834at2"/>
<dbReference type="SUPFAM" id="SSF47413">
    <property type="entry name" value="lambda repressor-like DNA-binding domains"/>
    <property type="match status" value="1"/>
</dbReference>
<dbReference type="InterPro" id="IPR010359">
    <property type="entry name" value="IrrE_HExxH"/>
</dbReference>
<dbReference type="InterPro" id="IPR052345">
    <property type="entry name" value="Rad_response_metalloprotease"/>
</dbReference>
<name>A0A2G1VTW1_9FLAO</name>
<keyword evidence="4" id="KW-1185">Reference proteome</keyword>
<evidence type="ECO:0000256" key="1">
    <source>
        <dbReference type="ARBA" id="ARBA00007227"/>
    </source>
</evidence>
<dbReference type="Gene3D" id="1.10.10.2910">
    <property type="match status" value="1"/>
</dbReference>
<feature type="domain" description="HTH cro/C1-type" evidence="2">
    <location>
        <begin position="11"/>
        <end position="63"/>
    </location>
</feature>
<dbReference type="PROSITE" id="PS50943">
    <property type="entry name" value="HTH_CROC1"/>
    <property type="match status" value="1"/>
</dbReference>
<comment type="similarity">
    <text evidence="1">Belongs to the short-chain fatty acyl-CoA assimilation regulator (ScfR) family.</text>
</comment>